<evidence type="ECO:0000313" key="4">
    <source>
        <dbReference type="Proteomes" id="UP001165283"/>
    </source>
</evidence>
<keyword evidence="4" id="KW-1185">Reference proteome</keyword>
<keyword evidence="1" id="KW-0862">Zinc</keyword>
<evidence type="ECO:0000256" key="2">
    <source>
        <dbReference type="SAM" id="MobiDB-lite"/>
    </source>
</evidence>
<dbReference type="PANTHER" id="PTHR12993:SF28">
    <property type="entry name" value="LMBE FAMILY PROTEIN"/>
    <property type="match status" value="1"/>
</dbReference>
<dbReference type="Pfam" id="PF02585">
    <property type="entry name" value="PIG-L"/>
    <property type="match status" value="1"/>
</dbReference>
<protein>
    <submittedName>
        <fullName evidence="3">PIG-L family deacetylase</fullName>
    </submittedName>
</protein>
<accession>A0ABT1A928</accession>
<feature type="region of interest" description="Disordered" evidence="2">
    <location>
        <begin position="244"/>
        <end position="264"/>
    </location>
</feature>
<evidence type="ECO:0000256" key="1">
    <source>
        <dbReference type="ARBA" id="ARBA00022833"/>
    </source>
</evidence>
<dbReference type="InterPro" id="IPR024078">
    <property type="entry name" value="LmbE-like_dom_sf"/>
</dbReference>
<proteinExistence type="predicted"/>
<dbReference type="PANTHER" id="PTHR12993">
    <property type="entry name" value="N-ACETYLGLUCOSAMINYL-PHOSPHATIDYLINOSITOL DE-N-ACETYLASE-RELATED"/>
    <property type="match status" value="1"/>
</dbReference>
<dbReference type="Gene3D" id="3.40.50.10320">
    <property type="entry name" value="LmbE-like"/>
    <property type="match status" value="1"/>
</dbReference>
<dbReference type="RefSeq" id="WP_252444357.1">
    <property type="nucleotide sequence ID" value="NZ_JAGSOV010000067.1"/>
</dbReference>
<sequence>MAPKPLPALPAEFDRVLCVVAHPDDIEYGTSAAVAAWTDRGVEVAYLLLTRGEAGMDSSPPERTGPLREREQIAASAAVGVSRVDFLDHRDGVLVYGLDLRRDIALAIRRFRPDVVVTGGWEVETPWGFNQADHRVAGLATLDAVRDAANRWVFTDQLADGLEPWQARWLLISGDPAPTHGVDVTGTPLERGIAALEAHAEYLAGLSGHPEPRDMLAEFAARSGRAMGVEHAVLFRAVDLQARPSLEDEPAPQADEAVASTGDG</sequence>
<reference evidence="3" key="1">
    <citation type="submission" date="2021-04" db="EMBL/GenBank/DDBJ databases">
        <title>Pseudonocardia sp. nov., isolated from sandy soil of mangrove forest.</title>
        <authorList>
            <person name="Zan Z."/>
            <person name="Huang R."/>
            <person name="Liu W."/>
        </authorList>
    </citation>
    <scope>NUCLEOTIDE SEQUENCE</scope>
    <source>
        <strain evidence="3">S2-4</strain>
    </source>
</reference>
<comment type="caution">
    <text evidence="3">The sequence shown here is derived from an EMBL/GenBank/DDBJ whole genome shotgun (WGS) entry which is preliminary data.</text>
</comment>
<dbReference type="InterPro" id="IPR003737">
    <property type="entry name" value="GlcNAc_PI_deacetylase-related"/>
</dbReference>
<organism evidence="3 4">
    <name type="scientific">Pseudonocardia humida</name>
    <dbReference type="NCBI Taxonomy" id="2800819"/>
    <lineage>
        <taxon>Bacteria</taxon>
        <taxon>Bacillati</taxon>
        <taxon>Actinomycetota</taxon>
        <taxon>Actinomycetes</taxon>
        <taxon>Pseudonocardiales</taxon>
        <taxon>Pseudonocardiaceae</taxon>
        <taxon>Pseudonocardia</taxon>
    </lineage>
</organism>
<dbReference type="EMBL" id="JAGSOV010000067">
    <property type="protein sequence ID" value="MCO1659537.1"/>
    <property type="molecule type" value="Genomic_DNA"/>
</dbReference>
<evidence type="ECO:0000313" key="3">
    <source>
        <dbReference type="EMBL" id="MCO1659537.1"/>
    </source>
</evidence>
<dbReference type="SUPFAM" id="SSF102588">
    <property type="entry name" value="LmbE-like"/>
    <property type="match status" value="1"/>
</dbReference>
<gene>
    <name evidence="3" type="ORF">KDL28_31155</name>
</gene>
<name>A0ABT1A928_9PSEU</name>
<dbReference type="Proteomes" id="UP001165283">
    <property type="component" value="Unassembled WGS sequence"/>
</dbReference>